<evidence type="ECO:0000313" key="1">
    <source>
        <dbReference type="EMBL" id="GLJ78021.1"/>
    </source>
</evidence>
<dbReference type="Proteomes" id="UP001142372">
    <property type="component" value="Unassembled WGS sequence"/>
</dbReference>
<proteinExistence type="predicted"/>
<reference evidence="1" key="2">
    <citation type="submission" date="2023-01" db="EMBL/GenBank/DDBJ databases">
        <authorList>
            <person name="Sun Q."/>
            <person name="Evtushenko L."/>
        </authorList>
    </citation>
    <scope>NUCLEOTIDE SEQUENCE</scope>
    <source>
        <strain evidence="1">VKM Ac-1401</strain>
    </source>
</reference>
<sequence>MTVYLHDSQGTWIAFRTEPNGRFLFNPDGTWIGWFPWGDDEVVSQDGVYLGTVVGDRLLVRDAPPYRGTPSYPGAPDYPGHASYPGAAPFLSLPVGYTDVPGSALWPAQRWGSSIAS</sequence>
<name>A0A9W6HCJ6_9MICO</name>
<reference evidence="1" key="1">
    <citation type="journal article" date="2014" name="Int. J. Syst. Evol. Microbiol.">
        <title>Complete genome sequence of Corynebacterium casei LMG S-19264T (=DSM 44701T), isolated from a smear-ripened cheese.</title>
        <authorList>
            <consortium name="US DOE Joint Genome Institute (JGI-PGF)"/>
            <person name="Walter F."/>
            <person name="Albersmeier A."/>
            <person name="Kalinowski J."/>
            <person name="Ruckert C."/>
        </authorList>
    </citation>
    <scope>NUCLEOTIDE SEQUENCE</scope>
    <source>
        <strain evidence="1">VKM Ac-1401</strain>
    </source>
</reference>
<evidence type="ECO:0000313" key="2">
    <source>
        <dbReference type="Proteomes" id="UP001142372"/>
    </source>
</evidence>
<gene>
    <name evidence="1" type="ORF">GCM10017584_35950</name>
</gene>
<organism evidence="1 2">
    <name type="scientific">Leifsonia poae</name>
    <dbReference type="NCBI Taxonomy" id="110933"/>
    <lineage>
        <taxon>Bacteria</taxon>
        <taxon>Bacillati</taxon>
        <taxon>Actinomycetota</taxon>
        <taxon>Actinomycetes</taxon>
        <taxon>Micrococcales</taxon>
        <taxon>Microbacteriaceae</taxon>
        <taxon>Leifsonia</taxon>
    </lineage>
</organism>
<keyword evidence="2" id="KW-1185">Reference proteome</keyword>
<dbReference type="AlphaFoldDB" id="A0A9W6HCJ6"/>
<accession>A0A9W6HCJ6</accession>
<protein>
    <submittedName>
        <fullName evidence="1">Uncharacterized protein</fullName>
    </submittedName>
</protein>
<dbReference type="EMBL" id="BSEN01000015">
    <property type="protein sequence ID" value="GLJ78021.1"/>
    <property type="molecule type" value="Genomic_DNA"/>
</dbReference>
<dbReference type="RefSeq" id="WP_271178618.1">
    <property type="nucleotide sequence ID" value="NZ_BAAAJO010000003.1"/>
</dbReference>
<comment type="caution">
    <text evidence="1">The sequence shown here is derived from an EMBL/GenBank/DDBJ whole genome shotgun (WGS) entry which is preliminary data.</text>
</comment>